<sequence length="461" mass="53368">MRKFDLNIEKILDNWDVYHAIREIIANAIDESVLTESKPVEIFKTEDGLWHIRDFGRGIMYYHFTQNQNDEKLHSEKTIGKFGVGLKDALAVFYKNDVDVSIKSKYGYVKIGMYEKEGFSDTMTLHALIDDSEDVNFIGTEFILNVSDEDIEKAKGLFLMFSEKEALDKTEYGEIYNKSEEEIASIYVRGVKIAEESNYLFDYNITKINAALKKSLNRERSAVGRTAYSDLVKRIVLKSSNELVVNRLVDELDKFSKGTQSDEIQLTDIQEHVIKLYNEKNDIVFISSSKSYGLTNNDKEKIKDSGRKVVIIPDSVFGKIERKKDYSGKEIGTFDTVLKEYNDNFEYKFVEGIHLTELEKQVLSCKKFVFEVYGNKKYYDKIKISENINEMISGDVLGVYDHKLDCIVIRRDVLKTEEKFMEVLFHELVHATMKYPDNDRKFENELGLIIGKLAIMGERDD</sequence>
<dbReference type="Proteomes" id="UP000190814">
    <property type="component" value="Unassembled WGS sequence"/>
</dbReference>
<keyword evidence="3" id="KW-1185">Reference proteome</keyword>
<name>A0A1T4VJI7_9FIRM</name>
<evidence type="ECO:0000313" key="2">
    <source>
        <dbReference type="EMBL" id="SKA64741.1"/>
    </source>
</evidence>
<dbReference type="InterPro" id="IPR058987">
    <property type="entry name" value="MPN635_N"/>
</dbReference>
<reference evidence="2 3" key="1">
    <citation type="submission" date="2017-02" db="EMBL/GenBank/DDBJ databases">
        <authorList>
            <person name="Peterson S.W."/>
        </authorList>
    </citation>
    <scope>NUCLEOTIDE SEQUENCE [LARGE SCALE GENOMIC DNA]</scope>
    <source>
        <strain evidence="2 3">ATCC 35992</strain>
    </source>
</reference>
<organism evidence="2 3">
    <name type="scientific">Eubacterium uniforme</name>
    <dbReference type="NCBI Taxonomy" id="39495"/>
    <lineage>
        <taxon>Bacteria</taxon>
        <taxon>Bacillati</taxon>
        <taxon>Bacillota</taxon>
        <taxon>Clostridia</taxon>
        <taxon>Eubacteriales</taxon>
        <taxon>Eubacteriaceae</taxon>
        <taxon>Eubacterium</taxon>
    </lineage>
</organism>
<dbReference type="RefSeq" id="WP_078765893.1">
    <property type="nucleotide sequence ID" value="NZ_FUXZ01000005.1"/>
</dbReference>
<accession>A0A1T4VJI7</accession>
<feature type="domain" description="MPN635 N-terminal" evidence="1">
    <location>
        <begin position="149"/>
        <end position="241"/>
    </location>
</feature>
<dbReference type="STRING" id="39495.SAMN02745111_01024"/>
<dbReference type="EMBL" id="FUXZ01000005">
    <property type="protein sequence ID" value="SKA64741.1"/>
    <property type="molecule type" value="Genomic_DNA"/>
</dbReference>
<evidence type="ECO:0000259" key="1">
    <source>
        <dbReference type="Pfam" id="PF25856"/>
    </source>
</evidence>
<proteinExistence type="predicted"/>
<dbReference type="AlphaFoldDB" id="A0A1T4VJI7"/>
<evidence type="ECO:0000313" key="3">
    <source>
        <dbReference type="Proteomes" id="UP000190814"/>
    </source>
</evidence>
<protein>
    <recommendedName>
        <fullName evidence="1">MPN635 N-terminal domain-containing protein</fullName>
    </recommendedName>
</protein>
<dbReference type="OrthoDB" id="5241077at2"/>
<dbReference type="InterPro" id="IPR036890">
    <property type="entry name" value="HATPase_C_sf"/>
</dbReference>
<dbReference type="SUPFAM" id="SSF55874">
    <property type="entry name" value="ATPase domain of HSP90 chaperone/DNA topoisomerase II/histidine kinase"/>
    <property type="match status" value="1"/>
</dbReference>
<dbReference type="Pfam" id="PF25856">
    <property type="entry name" value="MPN635_N"/>
    <property type="match status" value="1"/>
</dbReference>
<gene>
    <name evidence="2" type="ORF">SAMN02745111_01024</name>
</gene>